<reference evidence="1" key="2">
    <citation type="submission" date="2023-07" db="EMBL/GenBank/DDBJ databases">
        <authorList>
            <person name="Sun H."/>
        </authorList>
    </citation>
    <scope>NUCLEOTIDE SEQUENCE</scope>
    <source>
        <strain evidence="1">05753</strain>
    </source>
</reference>
<evidence type="ECO:0008006" key="3">
    <source>
        <dbReference type="Google" id="ProtNLM"/>
    </source>
</evidence>
<accession>A0ABT8SZA9</accession>
<name>A0ABT8SZA9_9HYPH</name>
<sequence>MLIEIAPVFAPYLDEALLRFSYLHPEVEVFKRDGCVEITNEDPAVAASLRHTVYRQKIYKETFALRQSLIESLTG</sequence>
<comment type="caution">
    <text evidence="1">The sequence shown here is derived from an EMBL/GenBank/DDBJ whole genome shotgun (WGS) entry which is preliminary data.</text>
</comment>
<dbReference type="EMBL" id="JAUKWQ010000005">
    <property type="protein sequence ID" value="MDO1583610.1"/>
    <property type="molecule type" value="Genomic_DNA"/>
</dbReference>
<evidence type="ECO:0000313" key="2">
    <source>
        <dbReference type="Proteomes" id="UP001169006"/>
    </source>
</evidence>
<evidence type="ECO:0000313" key="1">
    <source>
        <dbReference type="EMBL" id="MDO1583610.1"/>
    </source>
</evidence>
<keyword evidence="2" id="KW-1185">Reference proteome</keyword>
<protein>
    <recommendedName>
        <fullName evidence="3">Vanillate O-demethylase oxygenase-like C-terminal catalytic domain-containing protein</fullName>
    </recommendedName>
</protein>
<reference evidence="1" key="1">
    <citation type="journal article" date="2015" name="Int. J. Syst. Evol. Microbiol.">
        <title>Rhizobium oryzicola sp. nov., potential plant-growth-promoting endophytic bacteria isolated from rice roots.</title>
        <authorList>
            <person name="Zhang X.X."/>
            <person name="Gao J.S."/>
            <person name="Cao Y.H."/>
            <person name="Sheirdil R.A."/>
            <person name="Wang X.C."/>
            <person name="Zhang L."/>
        </authorList>
    </citation>
    <scope>NUCLEOTIDE SEQUENCE</scope>
    <source>
        <strain evidence="1">05753</strain>
    </source>
</reference>
<dbReference type="Proteomes" id="UP001169006">
    <property type="component" value="Unassembled WGS sequence"/>
</dbReference>
<proteinExistence type="predicted"/>
<dbReference type="RefSeq" id="WP_302077816.1">
    <property type="nucleotide sequence ID" value="NZ_JAUKWQ010000005.1"/>
</dbReference>
<gene>
    <name evidence="1" type="ORF">Q2T52_16105</name>
</gene>
<organism evidence="1 2">
    <name type="scientific">Rhizobium oryzicola</name>
    <dbReference type="NCBI Taxonomy" id="1232668"/>
    <lineage>
        <taxon>Bacteria</taxon>
        <taxon>Pseudomonadati</taxon>
        <taxon>Pseudomonadota</taxon>
        <taxon>Alphaproteobacteria</taxon>
        <taxon>Hyphomicrobiales</taxon>
        <taxon>Rhizobiaceae</taxon>
        <taxon>Rhizobium/Agrobacterium group</taxon>
        <taxon>Rhizobium</taxon>
    </lineage>
</organism>